<comment type="caution">
    <text evidence="17">The sequence shown here is derived from an EMBL/GenBank/DDBJ whole genome shotgun (WGS) entry which is preliminary data.</text>
</comment>
<evidence type="ECO:0000256" key="12">
    <source>
        <dbReference type="ARBA" id="ARBA00023277"/>
    </source>
</evidence>
<reference evidence="17 18" key="1">
    <citation type="submission" date="2019-12" db="EMBL/GenBank/DDBJ databases">
        <title>Genomic-based taxomic classification of the family Erythrobacteraceae.</title>
        <authorList>
            <person name="Xu L."/>
        </authorList>
    </citation>
    <scope>NUCLEOTIDE SEQUENCE [LARGE SCALE GENOMIC DNA]</scope>
    <source>
        <strain evidence="17 18">JCM 16677</strain>
    </source>
</reference>
<keyword evidence="8 17" id="KW-0548">Nucleotidyltransferase</keyword>
<evidence type="ECO:0000256" key="4">
    <source>
        <dbReference type="ARBA" id="ARBA00010951"/>
    </source>
</evidence>
<comment type="similarity">
    <text evidence="4">Belongs to the galactose-1-phosphate uridylyltransferase type 1 family.</text>
</comment>
<dbReference type="Pfam" id="PF02744">
    <property type="entry name" value="GalP_UDP_tr_C"/>
    <property type="match status" value="1"/>
</dbReference>
<keyword evidence="11" id="KW-0299">Galactose metabolism</keyword>
<feature type="active site" description="Tele-UMP-histidine intermediate" evidence="14">
    <location>
        <position position="201"/>
    </location>
</feature>
<comment type="cofactor">
    <cofactor evidence="2">
        <name>Zn(2+)</name>
        <dbReference type="ChEBI" id="CHEBI:29105"/>
    </cofactor>
</comment>
<dbReference type="InterPro" id="IPR005850">
    <property type="entry name" value="GalP_Utransf_C"/>
</dbReference>
<evidence type="ECO:0000259" key="16">
    <source>
        <dbReference type="Pfam" id="PF02744"/>
    </source>
</evidence>
<dbReference type="GO" id="GO:0008270">
    <property type="term" value="F:zinc ion binding"/>
    <property type="evidence" value="ECO:0007669"/>
    <property type="project" value="InterPro"/>
</dbReference>
<evidence type="ECO:0000256" key="2">
    <source>
        <dbReference type="ARBA" id="ARBA00001947"/>
    </source>
</evidence>
<evidence type="ECO:0000256" key="11">
    <source>
        <dbReference type="ARBA" id="ARBA00023144"/>
    </source>
</evidence>
<evidence type="ECO:0000313" key="18">
    <source>
        <dbReference type="Proteomes" id="UP000446786"/>
    </source>
</evidence>
<gene>
    <name evidence="17" type="ORF">GRI94_09040</name>
</gene>
<dbReference type="PANTHER" id="PTHR11943">
    <property type="entry name" value="GALACTOSE-1-PHOSPHATE URIDYLYLTRANSFERASE"/>
    <property type="match status" value="1"/>
</dbReference>
<comment type="pathway">
    <text evidence="3">Carbohydrate metabolism; galactose metabolism.</text>
</comment>
<dbReference type="OrthoDB" id="9769064at2"/>
<name>A0A845ARE8_9SPHN</name>
<feature type="domain" description="Galactose-1-phosphate uridyl transferase N-terminal" evidence="15">
    <location>
        <begin position="50"/>
        <end position="211"/>
    </location>
</feature>
<dbReference type="EMBL" id="WTYE01000001">
    <property type="protein sequence ID" value="MXP31967.1"/>
    <property type="molecule type" value="Genomic_DNA"/>
</dbReference>
<evidence type="ECO:0000256" key="9">
    <source>
        <dbReference type="ARBA" id="ARBA00022723"/>
    </source>
</evidence>
<dbReference type="AlphaFoldDB" id="A0A845ARE8"/>
<accession>A0A845ARE8</accession>
<dbReference type="GO" id="GO:0008108">
    <property type="term" value="F:UDP-glucose:hexose-1-phosphate uridylyltransferase activity"/>
    <property type="evidence" value="ECO:0007669"/>
    <property type="project" value="UniProtKB-EC"/>
</dbReference>
<evidence type="ECO:0000313" key="17">
    <source>
        <dbReference type="EMBL" id="MXP31967.1"/>
    </source>
</evidence>
<dbReference type="InterPro" id="IPR005849">
    <property type="entry name" value="GalP_Utransf_N"/>
</dbReference>
<dbReference type="PANTHER" id="PTHR11943:SF1">
    <property type="entry name" value="GALACTOSE-1-PHOSPHATE URIDYLYLTRANSFERASE"/>
    <property type="match status" value="1"/>
</dbReference>
<dbReference type="GO" id="GO:0033499">
    <property type="term" value="P:galactose catabolic process via UDP-galactose, Leloir pathway"/>
    <property type="evidence" value="ECO:0007669"/>
    <property type="project" value="TreeGrafter"/>
</dbReference>
<organism evidence="17 18">
    <name type="scientific">Parerythrobacter jejuensis</name>
    <dbReference type="NCBI Taxonomy" id="795812"/>
    <lineage>
        <taxon>Bacteria</taxon>
        <taxon>Pseudomonadati</taxon>
        <taxon>Pseudomonadota</taxon>
        <taxon>Alphaproteobacteria</taxon>
        <taxon>Sphingomonadales</taxon>
        <taxon>Erythrobacteraceae</taxon>
        <taxon>Parerythrobacter</taxon>
    </lineage>
</organism>
<keyword evidence="12" id="KW-0119">Carbohydrate metabolism</keyword>
<sequence length="363" mass="39854">MSEPLDALHQLGPDASGRPVHCRTFRKADGRMLRLYGHTPHTLAPGQQETDDIALGGELRHHPLRDEWNIYAAHRQNRTFKPAASDDPLAPTLPSGPPTEIPFTDFELAVFDNKFSGLHSCAPDPAALDGVASARALGACEVVVYAPQAEGNLCSIGQDRREILLAAWEDRYRALHEAGCAYVLPFENRGDEVGVTLPHPHGQIYGFSKIPHIQQQAIDAFANGYDLAAEIARAMPDYGLAEEHGIAAFCPRFSRFPYEVWIAPKTARQGLQDMTDREKRGFASLLGEITRRYDAFFGRPSATMLALHAAPRGGSHGYHLTAQFYPLLRAADRVKYLASVEQHTGVMTVDVMPEAAVVALRAV</sequence>
<proteinExistence type="inferred from homology"/>
<evidence type="ECO:0000256" key="6">
    <source>
        <dbReference type="ARBA" id="ARBA00016340"/>
    </source>
</evidence>
<dbReference type="EC" id="2.7.7.12" evidence="5"/>
<protein>
    <recommendedName>
        <fullName evidence="6">Galactose-1-phosphate uridylyltransferase</fullName>
        <ecNumber evidence="5">2.7.7.12</ecNumber>
    </recommendedName>
    <alternativeName>
        <fullName evidence="13">UDP-glucose--hexose-1-phosphate uridylyltransferase</fullName>
    </alternativeName>
</protein>
<dbReference type="Proteomes" id="UP000446786">
    <property type="component" value="Unassembled WGS sequence"/>
</dbReference>
<keyword evidence="9" id="KW-0479">Metal-binding</keyword>
<evidence type="ECO:0000259" key="15">
    <source>
        <dbReference type="Pfam" id="PF01087"/>
    </source>
</evidence>
<dbReference type="InterPro" id="IPR019779">
    <property type="entry name" value="GalP_UDPtransf1_His-AS"/>
</dbReference>
<dbReference type="Gene3D" id="3.30.428.10">
    <property type="entry name" value="HIT-like"/>
    <property type="match status" value="2"/>
</dbReference>
<evidence type="ECO:0000256" key="5">
    <source>
        <dbReference type="ARBA" id="ARBA00012384"/>
    </source>
</evidence>
<comment type="catalytic activity">
    <reaction evidence="1">
        <text>alpha-D-galactose 1-phosphate + UDP-alpha-D-glucose = alpha-D-glucose 1-phosphate + UDP-alpha-D-galactose</text>
        <dbReference type="Rhea" id="RHEA:13989"/>
        <dbReference type="ChEBI" id="CHEBI:58336"/>
        <dbReference type="ChEBI" id="CHEBI:58601"/>
        <dbReference type="ChEBI" id="CHEBI:58885"/>
        <dbReference type="ChEBI" id="CHEBI:66914"/>
        <dbReference type="EC" id="2.7.7.12"/>
    </reaction>
</comment>
<keyword evidence="7 17" id="KW-0808">Transferase</keyword>
<evidence type="ECO:0000256" key="7">
    <source>
        <dbReference type="ARBA" id="ARBA00022679"/>
    </source>
</evidence>
<feature type="domain" description="Galactose-1-phosphate uridyl transferase C-terminal" evidence="16">
    <location>
        <begin position="248"/>
        <end position="337"/>
    </location>
</feature>
<dbReference type="InterPro" id="IPR001937">
    <property type="entry name" value="GalP_UDPtransf1"/>
</dbReference>
<evidence type="ECO:0000256" key="10">
    <source>
        <dbReference type="ARBA" id="ARBA00022833"/>
    </source>
</evidence>
<evidence type="ECO:0000256" key="1">
    <source>
        <dbReference type="ARBA" id="ARBA00001107"/>
    </source>
</evidence>
<evidence type="ECO:0000256" key="8">
    <source>
        <dbReference type="ARBA" id="ARBA00022695"/>
    </source>
</evidence>
<dbReference type="RefSeq" id="WP_160779356.1">
    <property type="nucleotide sequence ID" value="NZ_BAAAZF010000001.1"/>
</dbReference>
<dbReference type="InterPro" id="IPR036265">
    <property type="entry name" value="HIT-like_sf"/>
</dbReference>
<evidence type="ECO:0000256" key="14">
    <source>
        <dbReference type="PIRSR" id="PIRSR000808-1"/>
    </source>
</evidence>
<evidence type="ECO:0000256" key="3">
    <source>
        <dbReference type="ARBA" id="ARBA00004947"/>
    </source>
</evidence>
<keyword evidence="10" id="KW-0862">Zinc</keyword>
<evidence type="ECO:0000256" key="13">
    <source>
        <dbReference type="ARBA" id="ARBA00030549"/>
    </source>
</evidence>
<dbReference type="SUPFAM" id="SSF54197">
    <property type="entry name" value="HIT-like"/>
    <property type="match status" value="2"/>
</dbReference>
<keyword evidence="18" id="KW-1185">Reference proteome</keyword>
<dbReference type="Pfam" id="PF01087">
    <property type="entry name" value="GalP_UDP_transf"/>
    <property type="match status" value="1"/>
</dbReference>
<dbReference type="GO" id="GO:0005737">
    <property type="term" value="C:cytoplasm"/>
    <property type="evidence" value="ECO:0007669"/>
    <property type="project" value="TreeGrafter"/>
</dbReference>
<dbReference type="PIRSF" id="PIRSF000808">
    <property type="entry name" value="GalT"/>
    <property type="match status" value="1"/>
</dbReference>
<dbReference type="PROSITE" id="PS00117">
    <property type="entry name" value="GAL_P_UDP_TRANSF_I"/>
    <property type="match status" value="1"/>
</dbReference>